<dbReference type="KEGG" id="pgri:PgNI_11645"/>
<organism evidence="1 2">
    <name type="scientific">Pyricularia grisea</name>
    <name type="common">Crabgrass-specific blast fungus</name>
    <name type="synonym">Magnaporthe grisea</name>
    <dbReference type="NCBI Taxonomy" id="148305"/>
    <lineage>
        <taxon>Eukaryota</taxon>
        <taxon>Fungi</taxon>
        <taxon>Dikarya</taxon>
        <taxon>Ascomycota</taxon>
        <taxon>Pezizomycotina</taxon>
        <taxon>Sordariomycetes</taxon>
        <taxon>Sordariomycetidae</taxon>
        <taxon>Magnaporthales</taxon>
        <taxon>Pyriculariaceae</taxon>
        <taxon>Pyricularia</taxon>
    </lineage>
</organism>
<evidence type="ECO:0000313" key="1">
    <source>
        <dbReference type="Proteomes" id="UP000515153"/>
    </source>
</evidence>
<dbReference type="AlphaFoldDB" id="A0A6P8ANK8"/>
<dbReference type="RefSeq" id="XP_030976485.1">
    <property type="nucleotide sequence ID" value="XM_031131611.1"/>
</dbReference>
<gene>
    <name evidence="2" type="ORF">PgNI_11645</name>
</gene>
<protein>
    <recommendedName>
        <fullName evidence="3">HNH nuclease domain-containing protein</fullName>
    </recommendedName>
</protein>
<reference evidence="2" key="2">
    <citation type="submission" date="2019-10" db="EMBL/GenBank/DDBJ databases">
        <authorList>
            <consortium name="NCBI Genome Project"/>
        </authorList>
    </citation>
    <scope>NUCLEOTIDE SEQUENCE</scope>
    <source>
        <strain evidence="2">NI907</strain>
    </source>
</reference>
<reference evidence="1 2" key="1">
    <citation type="journal article" date="2019" name="Mol. Biol. Evol.">
        <title>Blast fungal genomes show frequent chromosomal changes, gene gains and losses, and effector gene turnover.</title>
        <authorList>
            <person name="Gomez Luciano L.B."/>
            <person name="Jason Tsai I."/>
            <person name="Chuma I."/>
            <person name="Tosa Y."/>
            <person name="Chen Y.H."/>
            <person name="Li J.Y."/>
            <person name="Li M.Y."/>
            <person name="Jade Lu M.Y."/>
            <person name="Nakayashiki H."/>
            <person name="Li W.H."/>
        </authorList>
    </citation>
    <scope>NUCLEOTIDE SEQUENCE [LARGE SCALE GENOMIC DNA]</scope>
    <source>
        <strain evidence="1 2">NI907</strain>
    </source>
</reference>
<dbReference type="Proteomes" id="UP000515153">
    <property type="component" value="Chromosome V"/>
</dbReference>
<accession>A0A6P8ANK8</accession>
<evidence type="ECO:0000313" key="2">
    <source>
        <dbReference type="RefSeq" id="XP_030976485.1"/>
    </source>
</evidence>
<name>A0A6P8ANK8_PYRGI</name>
<reference evidence="2" key="3">
    <citation type="submission" date="2025-08" db="UniProtKB">
        <authorList>
            <consortium name="RefSeq"/>
        </authorList>
    </citation>
    <scope>IDENTIFICATION</scope>
    <source>
        <strain evidence="2">NI907</strain>
    </source>
</reference>
<sequence>MSGGSGVSDGQNDDLVITIATVDPQTAKEQASSFRPNVIINRSDSGGAAQCVIMGKGEFWCPGPTVIGPGIQAAHIIPKITLESLPSR</sequence>
<evidence type="ECO:0008006" key="3">
    <source>
        <dbReference type="Google" id="ProtNLM"/>
    </source>
</evidence>
<keyword evidence="1" id="KW-1185">Reference proteome</keyword>
<dbReference type="GeneID" id="41966516"/>
<proteinExistence type="predicted"/>